<evidence type="ECO:0000256" key="8">
    <source>
        <dbReference type="SAM" id="Phobius"/>
    </source>
</evidence>
<evidence type="ECO:0000259" key="9">
    <source>
        <dbReference type="Pfam" id="PF13231"/>
    </source>
</evidence>
<feature type="transmembrane region" description="Helical" evidence="8">
    <location>
        <begin position="284"/>
        <end position="300"/>
    </location>
</feature>
<evidence type="ECO:0000256" key="1">
    <source>
        <dbReference type="ARBA" id="ARBA00004651"/>
    </source>
</evidence>
<gene>
    <name evidence="10" type="ORF">MTX78_01635</name>
</gene>
<dbReference type="EMBL" id="CP094669">
    <property type="protein sequence ID" value="UOG75311.1"/>
    <property type="molecule type" value="Genomic_DNA"/>
</dbReference>
<evidence type="ECO:0000256" key="6">
    <source>
        <dbReference type="ARBA" id="ARBA00022989"/>
    </source>
</evidence>
<accession>A0ABY4D2F1</accession>
<evidence type="ECO:0000256" key="3">
    <source>
        <dbReference type="ARBA" id="ARBA00022676"/>
    </source>
</evidence>
<feature type="transmembrane region" description="Helical" evidence="8">
    <location>
        <begin position="54"/>
        <end position="72"/>
    </location>
</feature>
<evidence type="ECO:0000313" key="11">
    <source>
        <dbReference type="Proteomes" id="UP000831113"/>
    </source>
</evidence>
<feature type="transmembrane region" description="Helical" evidence="8">
    <location>
        <begin position="259"/>
        <end position="278"/>
    </location>
</feature>
<reference evidence="10 11" key="1">
    <citation type="submission" date="2022-03" db="EMBL/GenBank/DDBJ databases">
        <title>Hymenobactersp. isolated from the air.</title>
        <authorList>
            <person name="Won M."/>
            <person name="Kwon S.-W."/>
        </authorList>
    </citation>
    <scope>NUCLEOTIDE SEQUENCE [LARGE SCALE GENOMIC DNA]</scope>
    <source>
        <strain evidence="10 11">KACC 21982</strain>
    </source>
</reference>
<evidence type="ECO:0000256" key="4">
    <source>
        <dbReference type="ARBA" id="ARBA00022679"/>
    </source>
</evidence>
<feature type="transmembrane region" description="Helical" evidence="8">
    <location>
        <begin position="31"/>
        <end position="48"/>
    </location>
</feature>
<dbReference type="EC" id="2.4.-.-" evidence="10"/>
<dbReference type="Proteomes" id="UP000831113">
    <property type="component" value="Chromosome"/>
</dbReference>
<comment type="subcellular location">
    <subcellularLocation>
        <location evidence="1">Cell membrane</location>
        <topology evidence="1">Multi-pass membrane protein</topology>
    </subcellularLocation>
</comment>
<feature type="transmembrane region" description="Helical" evidence="8">
    <location>
        <begin position="107"/>
        <end position="135"/>
    </location>
</feature>
<keyword evidence="6 8" id="KW-1133">Transmembrane helix</keyword>
<dbReference type="InterPro" id="IPR050297">
    <property type="entry name" value="LipidA_mod_glycosyltrf_83"/>
</dbReference>
<protein>
    <submittedName>
        <fullName evidence="10">Glycosyltransferase family 39 protein</fullName>
        <ecNumber evidence="10">2.4.-.-</ecNumber>
    </submittedName>
</protein>
<dbReference type="PANTHER" id="PTHR33908">
    <property type="entry name" value="MANNOSYLTRANSFERASE YKCB-RELATED"/>
    <property type="match status" value="1"/>
</dbReference>
<dbReference type="Pfam" id="PF13231">
    <property type="entry name" value="PMT_2"/>
    <property type="match status" value="1"/>
</dbReference>
<sequence>MDYEQKAPLGYLWASKLAVVLFGKQEMALRLFSLLGGIISLFAFIPVARYFLKPWTVILAVAILALGEPFVYHSTEAKQYGTELLASILAFYLFTKYHRSFKVSSLLLWGISGAILLWFSYSSIFVLAGIAIVVSCNSLLQKEWKQFFLRLIPFVSWLLSFALVYYFFLSRYQDSGWLKNFFEVVYGAYMPLPPSSLKDMIWLAYSHYMILERDLGILTKFGDIKDYSAMQTLFRMPFLPLSLEMVGIIYLFIRNRYHLFLLALPIGLALLASSFRLYPFYERFILFLSPLFIILIAYGAEKAAEFFSKRTGNIVASVLFLLLLFPPTWNAVRFTVFLTTLYKKEYNREAILYVNDRYQPGDAVYVYWNMNHAYKYYKEAYPLAYIARGGEDLRSLSANKQDYYTKVQQQIGDLSGKKRLWVIQNPKLKNNIGEYPGRNPRWYHKSTFSHSAALTNKVMELGGTPVDSFQRESIDVKLFELKN</sequence>
<keyword evidence="4 10" id="KW-0808">Transferase</keyword>
<organism evidence="10 11">
    <name type="scientific">Hymenobacter tibetensis</name>
    <dbReference type="NCBI Taxonomy" id="497967"/>
    <lineage>
        <taxon>Bacteria</taxon>
        <taxon>Pseudomonadati</taxon>
        <taxon>Bacteroidota</taxon>
        <taxon>Cytophagia</taxon>
        <taxon>Cytophagales</taxon>
        <taxon>Hymenobacteraceae</taxon>
        <taxon>Hymenobacter</taxon>
    </lineage>
</organism>
<dbReference type="GO" id="GO:0016757">
    <property type="term" value="F:glycosyltransferase activity"/>
    <property type="evidence" value="ECO:0007669"/>
    <property type="project" value="UniProtKB-KW"/>
</dbReference>
<keyword evidence="3 10" id="KW-0328">Glycosyltransferase</keyword>
<feature type="domain" description="Glycosyltransferase RgtA/B/C/D-like" evidence="9">
    <location>
        <begin position="7"/>
        <end position="159"/>
    </location>
</feature>
<feature type="transmembrane region" description="Helical" evidence="8">
    <location>
        <begin position="147"/>
        <end position="168"/>
    </location>
</feature>
<keyword evidence="5 8" id="KW-0812">Transmembrane</keyword>
<evidence type="ECO:0000256" key="2">
    <source>
        <dbReference type="ARBA" id="ARBA00022475"/>
    </source>
</evidence>
<dbReference type="RefSeq" id="WP_243799317.1">
    <property type="nucleotide sequence ID" value="NZ_CP094669.1"/>
</dbReference>
<evidence type="ECO:0000256" key="7">
    <source>
        <dbReference type="ARBA" id="ARBA00023136"/>
    </source>
</evidence>
<evidence type="ECO:0000313" key="10">
    <source>
        <dbReference type="EMBL" id="UOG75311.1"/>
    </source>
</evidence>
<keyword evidence="7 8" id="KW-0472">Membrane</keyword>
<evidence type="ECO:0000256" key="5">
    <source>
        <dbReference type="ARBA" id="ARBA00022692"/>
    </source>
</evidence>
<dbReference type="InterPro" id="IPR038731">
    <property type="entry name" value="RgtA/B/C-like"/>
</dbReference>
<feature type="transmembrane region" description="Helical" evidence="8">
    <location>
        <begin position="312"/>
        <end position="329"/>
    </location>
</feature>
<keyword evidence="11" id="KW-1185">Reference proteome</keyword>
<keyword evidence="2" id="KW-1003">Cell membrane</keyword>
<proteinExistence type="predicted"/>
<name>A0ABY4D2F1_9BACT</name>
<feature type="transmembrane region" description="Helical" evidence="8">
    <location>
        <begin position="233"/>
        <end position="252"/>
    </location>
</feature>
<dbReference type="PANTHER" id="PTHR33908:SF11">
    <property type="entry name" value="MEMBRANE PROTEIN"/>
    <property type="match status" value="1"/>
</dbReference>